<dbReference type="EMBL" id="CZAI01000001">
    <property type="protein sequence ID" value="CUO58687.1"/>
    <property type="molecule type" value="Genomic_DNA"/>
</dbReference>
<name>A0A174GAN6_9BACE</name>
<proteinExistence type="predicted"/>
<organism evidence="1 2">
    <name type="scientific">Bacteroides caccae</name>
    <dbReference type="NCBI Taxonomy" id="47678"/>
    <lineage>
        <taxon>Bacteria</taxon>
        <taxon>Pseudomonadati</taxon>
        <taxon>Bacteroidota</taxon>
        <taxon>Bacteroidia</taxon>
        <taxon>Bacteroidales</taxon>
        <taxon>Bacteroidaceae</taxon>
        <taxon>Bacteroides</taxon>
    </lineage>
</organism>
<dbReference type="STRING" id="47678.ERS852494_00256"/>
<dbReference type="RefSeq" id="WP_005682546.1">
    <property type="nucleotide sequence ID" value="NZ_CABMOQ010000018.1"/>
</dbReference>
<protein>
    <submittedName>
        <fullName evidence="1">Uncharacterized protein</fullName>
    </submittedName>
</protein>
<evidence type="ECO:0000313" key="1">
    <source>
        <dbReference type="EMBL" id="CUO58687.1"/>
    </source>
</evidence>
<dbReference type="GeneID" id="75112190"/>
<accession>A0A174GAN6</accession>
<gene>
    <name evidence="1" type="ORF">ERS852494_00256</name>
</gene>
<dbReference type="Proteomes" id="UP000095657">
    <property type="component" value="Unassembled WGS sequence"/>
</dbReference>
<evidence type="ECO:0000313" key="2">
    <source>
        <dbReference type="Proteomes" id="UP000095657"/>
    </source>
</evidence>
<reference evidence="1 2" key="1">
    <citation type="submission" date="2015-09" db="EMBL/GenBank/DDBJ databases">
        <authorList>
            <consortium name="Pathogen Informatics"/>
        </authorList>
    </citation>
    <scope>NUCLEOTIDE SEQUENCE [LARGE SCALE GENOMIC DNA]</scope>
    <source>
        <strain evidence="1 2">2789STDY5834880</strain>
    </source>
</reference>
<dbReference type="AlphaFoldDB" id="A0A174GAN6"/>
<sequence>MDKKRAFKQHWQERYVNKAMERIGLPITQQYYNSQGIVKSNSAILKSMYGFIN</sequence>